<reference evidence="2 3" key="1">
    <citation type="submission" date="2015-07" db="EMBL/GenBank/DDBJ databases">
        <title>Genome sequence of Ornatilinea apprima DSM 23815.</title>
        <authorList>
            <person name="Hemp J."/>
            <person name="Ward L.M."/>
            <person name="Pace L.A."/>
            <person name="Fischer W.W."/>
        </authorList>
    </citation>
    <scope>NUCLEOTIDE SEQUENCE [LARGE SCALE GENOMIC DNA]</scope>
    <source>
        <strain evidence="2 3">P3M-1</strain>
    </source>
</reference>
<feature type="transmembrane region" description="Helical" evidence="1">
    <location>
        <begin position="110"/>
        <end position="131"/>
    </location>
</feature>
<keyword evidence="3" id="KW-1185">Reference proteome</keyword>
<dbReference type="Proteomes" id="UP000050417">
    <property type="component" value="Unassembled WGS sequence"/>
</dbReference>
<dbReference type="InterPro" id="IPR043715">
    <property type="entry name" value="DUF5656"/>
</dbReference>
<dbReference type="Pfam" id="PF18900">
    <property type="entry name" value="DUF5656"/>
    <property type="match status" value="1"/>
</dbReference>
<evidence type="ECO:0000313" key="2">
    <source>
        <dbReference type="EMBL" id="KPL80812.1"/>
    </source>
</evidence>
<dbReference type="EMBL" id="LGCL01000003">
    <property type="protein sequence ID" value="KPL80812.1"/>
    <property type="molecule type" value="Genomic_DNA"/>
</dbReference>
<feature type="transmembrane region" description="Helical" evidence="1">
    <location>
        <begin position="166"/>
        <end position="184"/>
    </location>
</feature>
<dbReference type="RefSeq" id="WP_075061111.1">
    <property type="nucleotide sequence ID" value="NZ_LGCL01000003.1"/>
</dbReference>
<sequence length="269" mass="29817">MNERQHLPDANRLSILASTILLAYAISPYVNIPPRSFGVTLFGAVYSLNFDFGLLLSLLVSMLAAVGADWLIRDHPELRETNTMQHWILPALTAWVLGVPLRNLQPGLEWWVVFAFGGILLILVFVAEYIVVDLADDLHAPAAIGLTAVSFALYLFLAISLRAAGLRLYTMLPTIVLSMALVALRTLYLRLNGRWCLVWGVAIAVIVGQFAVGFHYWPLSPLSFGLLLVGPSYALTSTAVLIEEKRPWQTLWIEPVVMLAIFWGMAVMV</sequence>
<keyword evidence="1" id="KW-0812">Transmembrane</keyword>
<proteinExistence type="predicted"/>
<feature type="transmembrane region" description="Helical" evidence="1">
    <location>
        <begin position="196"/>
        <end position="217"/>
    </location>
</feature>
<feature type="transmembrane region" description="Helical" evidence="1">
    <location>
        <begin position="223"/>
        <end position="242"/>
    </location>
</feature>
<dbReference type="STRING" id="1134406.ADN00_01055"/>
<keyword evidence="1" id="KW-0472">Membrane</keyword>
<name>A0A0P6XKQ4_9CHLR</name>
<dbReference type="PATRIC" id="fig|1134406.4.peg.1955"/>
<feature type="transmembrane region" description="Helical" evidence="1">
    <location>
        <begin position="52"/>
        <end position="72"/>
    </location>
</feature>
<evidence type="ECO:0000313" key="3">
    <source>
        <dbReference type="Proteomes" id="UP000050417"/>
    </source>
</evidence>
<feature type="transmembrane region" description="Helical" evidence="1">
    <location>
        <begin position="138"/>
        <end position="160"/>
    </location>
</feature>
<feature type="transmembrane region" description="Helical" evidence="1">
    <location>
        <begin position="12"/>
        <end position="32"/>
    </location>
</feature>
<accession>A0A0P6XKQ4</accession>
<gene>
    <name evidence="2" type="ORF">ADN00_01055</name>
</gene>
<dbReference type="OrthoDB" id="163573at2"/>
<organism evidence="2 3">
    <name type="scientific">Ornatilinea apprima</name>
    <dbReference type="NCBI Taxonomy" id="1134406"/>
    <lineage>
        <taxon>Bacteria</taxon>
        <taxon>Bacillati</taxon>
        <taxon>Chloroflexota</taxon>
        <taxon>Anaerolineae</taxon>
        <taxon>Anaerolineales</taxon>
        <taxon>Anaerolineaceae</taxon>
        <taxon>Ornatilinea</taxon>
    </lineage>
</organism>
<dbReference type="AlphaFoldDB" id="A0A0P6XKQ4"/>
<feature type="transmembrane region" description="Helical" evidence="1">
    <location>
        <begin position="84"/>
        <end position="104"/>
    </location>
</feature>
<evidence type="ECO:0000256" key="1">
    <source>
        <dbReference type="SAM" id="Phobius"/>
    </source>
</evidence>
<protein>
    <submittedName>
        <fullName evidence="2">Uncharacterized protein</fullName>
    </submittedName>
</protein>
<comment type="caution">
    <text evidence="2">The sequence shown here is derived from an EMBL/GenBank/DDBJ whole genome shotgun (WGS) entry which is preliminary data.</text>
</comment>
<feature type="transmembrane region" description="Helical" evidence="1">
    <location>
        <begin position="251"/>
        <end position="268"/>
    </location>
</feature>
<keyword evidence="1" id="KW-1133">Transmembrane helix</keyword>